<dbReference type="Proteomes" id="UP000722791">
    <property type="component" value="Unassembled WGS sequence"/>
</dbReference>
<feature type="compositionally biased region" description="Low complexity" evidence="2">
    <location>
        <begin position="2141"/>
        <end position="2155"/>
    </location>
</feature>
<evidence type="ECO:0000256" key="2">
    <source>
        <dbReference type="SAM" id="MobiDB-lite"/>
    </source>
</evidence>
<feature type="region of interest" description="Disordered" evidence="2">
    <location>
        <begin position="2498"/>
        <end position="2525"/>
    </location>
</feature>
<dbReference type="PANTHER" id="PTHR46345:SF8">
    <property type="entry name" value="FORMIN 3, ISOFORM B"/>
    <property type="match status" value="1"/>
</dbReference>
<feature type="region of interest" description="Disordered" evidence="2">
    <location>
        <begin position="1196"/>
        <end position="1218"/>
    </location>
</feature>
<evidence type="ECO:0000313" key="3">
    <source>
        <dbReference type="EMBL" id="GIL73228.1"/>
    </source>
</evidence>
<name>A0A8J4FFT0_9CHLO</name>
<feature type="compositionally biased region" description="Polar residues" evidence="2">
    <location>
        <begin position="16"/>
        <end position="26"/>
    </location>
</feature>
<feature type="compositionally biased region" description="Low complexity" evidence="2">
    <location>
        <begin position="2498"/>
        <end position="2510"/>
    </location>
</feature>
<evidence type="ECO:0000256" key="1">
    <source>
        <dbReference type="SAM" id="Coils"/>
    </source>
</evidence>
<feature type="region of interest" description="Disordered" evidence="2">
    <location>
        <begin position="1939"/>
        <end position="1968"/>
    </location>
</feature>
<sequence length="2637" mass="274764">MSYNLESKEPYFSGATARSQSVASTQGEDNFAQHFIKNLHRKLRDPSLLQVCPPPPPEFFRHNDKNDAVASTDRASLSSAPREPYQCHPEAWGSPKHPFGAPPGSYKILSSDYAWLDAARQPARRDGVPGGGKPDMGLDGEATPEELPEPPLFMQRTRFLAHGRLVFVKLRQQLEEICVGAVRRIETAASPSALPTDTVSPTLSAMPSFTGSVATAALTNTRSIGATSWGGASFSATSAVGGGPGGLGAGVRGLPPGLVDEIIESVRDKLAVAFEDCLSDTMDQLWGVLQYAGSKHALVDRMSEAMRQRESELEAAFAKYREEAGSRLRSLRRQKEEIEAAAEKDRTELRALAAAASQRVDFLEKDLAVAKAALDKERTQVATKLEAQRAALDAALQAKDDAMEAFRADSAARLEEMRVLNADLQQQLHQRTEEVEKLSVRASDQADMLALALARRDGTFAELEVVSGQLADFKKFITASIRLPLTQWLRTMKEGDVPLTPLIGGPLSMDYGTGRAFVASARNLNLHAVLEELRRVMPKELPWPEEGWPPDGQEESMCDEETATSFSPMSESPPHTRSPSPVGSRDMQPRNPYAPTLPITWHRFVRAPLGDIMSPKDLMVQLAALAKAKWDADKVARCKGLPPPDLHAFVYKRFLAVRRAAVDADEDVVNLVQSLKTHSKNLPRAAIWLQLLQLSSPVLPVDACAYYLELFNALLDNTSRSSPNVVDKATGTVWVSPGRWKTLLTGEFMQVFDTERKAVLLKQTASVRVDTNRGNKTFGLSDLDSLMEVVMGVWLGQRQAAMSELAMSWTAVEPVGGGVLAVNMDVDQLTKIAAHALGPGVLPNNREALLEVYFNTVQAARLSQATARVKWSGFTTAALGTALTVAELLPPRPLTPRGSPAVSRLNAAASLLFQIADPAADEMRSQPAFRLNKAMEALDVSLGRLRRALQACDREELGGPRSEAEEEEAVAAGWAAAEAATAALLAAREAYRGFEANVRDHMIKMAVDAALEKHRGENSDGRRMSNSRHRRASRNFRTSNLSNSGDGGPDGTHPRTSGRHSISGANSGPSLQGRLSARSNGRPSHRPLSGVAPRDLRAVLASAAWSSDGEDLTTGMSMDGGTAPPRLQLRGRSRMHAGPGESVVQSLNGEGSEGNMPSAPPVDTGGVAAGGAASAANIGAGGAGGGGATGIPRNAGGDGGDIAAEIDREGDAGGYGHGAEGDAGGGAAVVAMNAGGVAVTAATAKGDEDDGRVSGHRTVYHELDPDSDIMQRLAELEGKYVRLRSRHDETKRTIHAAYVAAAGSDPSGAGLPSPEVLAEMGPASKLRLVAELLAELHQEVEQGVWPQLDDTVRAAITSMLPRGGGGSRRQSRRSVSLVMPPGMRMTVRPSRLSSLTAVETLAAADTDVDFTTAAPARASSTVLTAAAVVTPLSPSGALGVQGSAVSSVMPAEGVEVEESVYDGVGMAVVDEEGQEGQDGADGGEEPHPAEVAEVAGRLHAHAGHVGQVMAAAAMETAALAAALEDLTSWKSSPSHSASTRWHSGTIGDGLFRNGSSEAAGNGYSSDSAAPPWAGNNLAGAEYGAPGGLLHRSNTLQRVQSVRVPPLPLGALGNWLHDSNNSARDSSRSSRSHSDGSGGGTVRTTSGAAALGEDVHMDPWDAVPVEADPRDTAYLDALRSLHMAAEAQSSTEGDIGVLVKAVQEVVRLLGGQPKITSNGRVIEFFPRRVPTDWRHPVLRSSLSRLYIYVSGALLQQHERAVLLREASADLAQRHAALSRTAEDLSAKAASLRSLEAALGAQLATLASFVSQGSVMVDSLGKLDTASEALQALVAAAQVTEYTPAPPPSPPSPSRVASAKPPVPVQLSRPSSVRGPSMLSRTSFSASASTAPLKGSAAAAPAGAPFAMNELAVATAAAAAAAAAATAVAYAASPAQHLTPAAAERSGSTVAAGDQAPPSPPFGAPSTASMSAALPASAPASILPPLSLGTSSRGPGKPLNKVVIFPQDNWEDMRGIMSIMMGALAQVRSATGRLAAMVRADDGEAQVTSTRAEGSDQALMPKFPVAASRLPSGDHILEVHVHLAGLNSCAAEFTAATSPESQQAGPAAAGTPGSVGSAAVTGANRDTATSCSDPVGGDPPRHQQQQQQRRQGEEVQQQQQLSLNFIVELPLPTARALSTAPHVAVSTSSAAAAATQVPTAQSAMTAAPGGRVDKPAAQAGAAVVEALADGEGDIRSIASDTDGESGTGGQRRGPSAEPTSACLLECPPAATPAVSPEASVTALPAPPGFYLRMALRRAHAVPGSNGGSDGGAGDADLSVLPPGEALVGLSNSMLKRSAMAAVRRHRGAVTAPTGGNGSHGRSTVSAATIATASAAAAAVLGPAPAHYESRPMTARAFVEGVMAQAREEQLQRLYGSAGPMPRGGLPEVEGIARMDEHEASLLMQRVLQLAGPHPEPVTALEALLWEHKEEAEAANAAAASAVADAVSSAAAAAGVAIAQEQQQEQQQRPSSALLGQGPVGPAGAALKRRGGRGLVLVRQQRARSPLRHPVELLDQNRLTVGVTGTRLSTLPPMAALGGGAVGGAGSDRSLSTRSSAHLGYFPGLQVDAGGRVIDWRLPLLVPFAPNQHALHRSVPVERR</sequence>
<evidence type="ECO:0000313" key="5">
    <source>
        <dbReference type="Proteomes" id="UP000747110"/>
    </source>
</evidence>
<feature type="compositionally biased region" description="Basic and acidic residues" evidence="2">
    <location>
        <begin position="1624"/>
        <end position="1633"/>
    </location>
</feature>
<feature type="region of interest" description="Disordered" evidence="2">
    <location>
        <begin position="2098"/>
        <end position="2155"/>
    </location>
</feature>
<organism evidence="3 5">
    <name type="scientific">Volvox reticuliferus</name>
    <dbReference type="NCBI Taxonomy" id="1737510"/>
    <lineage>
        <taxon>Eukaryota</taxon>
        <taxon>Viridiplantae</taxon>
        <taxon>Chlorophyta</taxon>
        <taxon>core chlorophytes</taxon>
        <taxon>Chlorophyceae</taxon>
        <taxon>CS clade</taxon>
        <taxon>Chlamydomonadales</taxon>
        <taxon>Volvocaceae</taxon>
        <taxon>Volvox</taxon>
    </lineage>
</organism>
<feature type="region of interest" description="Disordered" evidence="2">
    <location>
        <begin position="123"/>
        <end position="145"/>
    </location>
</feature>
<feature type="compositionally biased region" description="Polar residues" evidence="2">
    <location>
        <begin position="1059"/>
        <end position="1070"/>
    </location>
</feature>
<accession>A0A8J4FFT0</accession>
<feature type="compositionally biased region" description="Polar residues" evidence="2">
    <location>
        <begin position="1035"/>
        <end position="1044"/>
    </location>
</feature>
<feature type="region of interest" description="Disordered" evidence="2">
    <location>
        <begin position="541"/>
        <end position="593"/>
    </location>
</feature>
<keyword evidence="5" id="KW-1185">Reference proteome</keyword>
<dbReference type="EMBL" id="BNCQ01000006">
    <property type="protein sequence ID" value="GIL99689.1"/>
    <property type="molecule type" value="Genomic_DNA"/>
</dbReference>
<feature type="region of interest" description="Disordered" evidence="2">
    <location>
        <begin position="76"/>
        <end position="96"/>
    </location>
</feature>
<gene>
    <name evidence="3" type="ORF">Vretifemale_3456</name>
    <name evidence="4" type="ORF">Vretimale_4834</name>
</gene>
<feature type="compositionally biased region" description="Polar residues" evidence="2">
    <location>
        <begin position="563"/>
        <end position="581"/>
    </location>
</feature>
<dbReference type="OrthoDB" id="549488at2759"/>
<feature type="region of interest" description="Disordered" evidence="2">
    <location>
        <begin position="1610"/>
        <end position="1644"/>
    </location>
</feature>
<proteinExistence type="predicted"/>
<keyword evidence="1" id="KW-0175">Coiled coil</keyword>
<feature type="compositionally biased region" description="Acidic residues" evidence="2">
    <location>
        <begin position="552"/>
        <end position="562"/>
    </location>
</feature>
<feature type="compositionally biased region" description="Basic and acidic residues" evidence="2">
    <location>
        <begin position="1013"/>
        <end position="1023"/>
    </location>
</feature>
<feature type="region of interest" description="Disordered" evidence="2">
    <location>
        <begin position="1013"/>
        <end position="1093"/>
    </location>
</feature>
<feature type="region of interest" description="Disordered" evidence="2">
    <location>
        <begin position="1"/>
        <end position="26"/>
    </location>
</feature>
<protein>
    <submittedName>
        <fullName evidence="3">Uncharacterized protein</fullName>
    </submittedName>
</protein>
<dbReference type="EMBL" id="BNCP01000004">
    <property type="protein sequence ID" value="GIL73228.1"/>
    <property type="molecule type" value="Genomic_DNA"/>
</dbReference>
<feature type="region of interest" description="Disordered" evidence="2">
    <location>
        <begin position="1107"/>
        <end position="1167"/>
    </location>
</feature>
<feature type="compositionally biased region" description="Basic residues" evidence="2">
    <location>
        <begin position="1025"/>
        <end position="1034"/>
    </location>
</feature>
<dbReference type="PANTHER" id="PTHR46345">
    <property type="entry name" value="INVERTED FORMIN-2"/>
    <property type="match status" value="1"/>
</dbReference>
<feature type="compositionally biased region" description="Low complexity" evidence="2">
    <location>
        <begin position="2102"/>
        <end position="2118"/>
    </location>
</feature>
<comment type="caution">
    <text evidence="3">The sequence shown here is derived from an EMBL/GenBank/DDBJ whole genome shotgun (WGS) entry which is preliminary data.</text>
</comment>
<feature type="compositionally biased region" description="Pro residues" evidence="2">
    <location>
        <begin position="1842"/>
        <end position="1851"/>
    </location>
</feature>
<feature type="region of interest" description="Disordered" evidence="2">
    <location>
        <begin position="1840"/>
        <end position="1878"/>
    </location>
</feature>
<evidence type="ECO:0000313" key="4">
    <source>
        <dbReference type="EMBL" id="GIL99689.1"/>
    </source>
</evidence>
<reference evidence="3" key="1">
    <citation type="journal article" date="2021" name="Proc. Natl. Acad. Sci. U.S.A.">
        <title>Three genomes in the algal genus Volvox reveal the fate of a haploid sex-determining region after a transition to homothallism.</title>
        <authorList>
            <person name="Yamamoto K."/>
            <person name="Hamaji T."/>
            <person name="Kawai-Toyooka H."/>
            <person name="Matsuzaki R."/>
            <person name="Takahashi F."/>
            <person name="Nishimura Y."/>
            <person name="Kawachi M."/>
            <person name="Noguchi H."/>
            <person name="Minakuchi Y."/>
            <person name="Umen J.G."/>
            <person name="Toyoda A."/>
            <person name="Nozaki H."/>
        </authorList>
    </citation>
    <scope>NUCLEOTIDE SEQUENCE</scope>
    <source>
        <strain evidence="4">NIES-3785</strain>
        <strain evidence="3">NIES-3786</strain>
    </source>
</reference>
<feature type="coiled-coil region" evidence="1">
    <location>
        <begin position="303"/>
        <end position="441"/>
    </location>
</feature>
<dbReference type="Proteomes" id="UP000747110">
    <property type="component" value="Unassembled WGS sequence"/>
</dbReference>
<feature type="region of interest" description="Disordered" evidence="2">
    <location>
        <begin position="2232"/>
        <end position="2257"/>
    </location>
</feature>